<protein>
    <submittedName>
        <fullName evidence="3">Universal stress protein UspA</fullName>
    </submittedName>
</protein>
<dbReference type="Pfam" id="PF00582">
    <property type="entry name" value="Usp"/>
    <property type="match status" value="1"/>
</dbReference>
<evidence type="ECO:0000259" key="2">
    <source>
        <dbReference type="Pfam" id="PF00582"/>
    </source>
</evidence>
<dbReference type="OrthoDB" id="8547832at2"/>
<evidence type="ECO:0000313" key="3">
    <source>
        <dbReference type="EMBL" id="APW37271.1"/>
    </source>
</evidence>
<dbReference type="Proteomes" id="UP000186609">
    <property type="component" value="Chromosome"/>
</dbReference>
<dbReference type="InterPro" id="IPR006016">
    <property type="entry name" value="UspA"/>
</dbReference>
<dbReference type="InterPro" id="IPR014729">
    <property type="entry name" value="Rossmann-like_a/b/a_fold"/>
</dbReference>
<dbReference type="PRINTS" id="PR01438">
    <property type="entry name" value="UNVRSLSTRESS"/>
</dbReference>
<dbReference type="CDD" id="cd00293">
    <property type="entry name" value="USP-like"/>
    <property type="match status" value="1"/>
</dbReference>
<dbReference type="Gene3D" id="3.40.50.620">
    <property type="entry name" value="HUPs"/>
    <property type="match status" value="1"/>
</dbReference>
<evidence type="ECO:0000256" key="1">
    <source>
        <dbReference type="ARBA" id="ARBA00008791"/>
    </source>
</evidence>
<gene>
    <name evidence="3" type="ORF">RD110_08730</name>
</gene>
<dbReference type="PANTHER" id="PTHR46268:SF6">
    <property type="entry name" value="UNIVERSAL STRESS PROTEIN UP12"/>
    <property type="match status" value="1"/>
</dbReference>
<dbReference type="EMBL" id="CP019236">
    <property type="protein sequence ID" value="APW37271.1"/>
    <property type="molecule type" value="Genomic_DNA"/>
</dbReference>
<feature type="domain" description="UspA" evidence="2">
    <location>
        <begin position="1"/>
        <end position="146"/>
    </location>
</feature>
<accession>A0A1P8JUA1</accession>
<dbReference type="InterPro" id="IPR006015">
    <property type="entry name" value="Universal_stress_UspA"/>
</dbReference>
<organism evidence="3 4">
    <name type="scientific">Rhodoferax koreensis</name>
    <dbReference type="NCBI Taxonomy" id="1842727"/>
    <lineage>
        <taxon>Bacteria</taxon>
        <taxon>Pseudomonadati</taxon>
        <taxon>Pseudomonadota</taxon>
        <taxon>Betaproteobacteria</taxon>
        <taxon>Burkholderiales</taxon>
        <taxon>Comamonadaceae</taxon>
        <taxon>Rhodoferax</taxon>
    </lineage>
</organism>
<evidence type="ECO:0000313" key="4">
    <source>
        <dbReference type="Proteomes" id="UP000186609"/>
    </source>
</evidence>
<dbReference type="AlphaFoldDB" id="A0A1P8JUA1"/>
<dbReference type="RefSeq" id="WP_076198615.1">
    <property type="nucleotide sequence ID" value="NZ_CP019236.1"/>
</dbReference>
<proteinExistence type="inferred from homology"/>
<dbReference type="PANTHER" id="PTHR46268">
    <property type="entry name" value="STRESS RESPONSE PROTEIN NHAX"/>
    <property type="match status" value="1"/>
</dbReference>
<name>A0A1P8JUA1_9BURK</name>
<dbReference type="KEGG" id="rhy:RD110_08730"/>
<sequence length="172" mass="18603">MYQRILVPIDGSPTAQRGLREAIALARLTGGRLRLMHVIDQLSTARARNAYDGYAPDWLETVRRDGTKLLEDAAAQAQGEGIDTDTLLHDSFSPHLAEVVAEEADRWSADLIVLGTHGRRGVGRFLMGSGAESILRLAKVPVLLVRAVELAKVEAPEAPIKVSLPTGALAYE</sequence>
<reference evidence="3 4" key="1">
    <citation type="submission" date="2017-01" db="EMBL/GenBank/DDBJ databases">
        <authorList>
            <person name="Mah S.A."/>
            <person name="Swanson W.J."/>
            <person name="Moy G.W."/>
            <person name="Vacquier V.D."/>
        </authorList>
    </citation>
    <scope>NUCLEOTIDE SEQUENCE [LARGE SCALE GENOMIC DNA]</scope>
    <source>
        <strain evidence="3 4">DCY110</strain>
    </source>
</reference>
<comment type="similarity">
    <text evidence="1">Belongs to the universal stress protein A family.</text>
</comment>
<dbReference type="SUPFAM" id="SSF52402">
    <property type="entry name" value="Adenine nucleotide alpha hydrolases-like"/>
    <property type="match status" value="1"/>
</dbReference>
<dbReference type="STRING" id="1842727.RD110_08730"/>
<keyword evidence="4" id="KW-1185">Reference proteome</keyword>